<evidence type="ECO:0000313" key="4">
    <source>
        <dbReference type="Proteomes" id="UP000602745"/>
    </source>
</evidence>
<dbReference type="Pfam" id="PF03401">
    <property type="entry name" value="TctC"/>
    <property type="match status" value="1"/>
</dbReference>
<evidence type="ECO:0000256" key="2">
    <source>
        <dbReference type="SAM" id="SignalP"/>
    </source>
</evidence>
<name>A0A8J2YJ58_9RHOB</name>
<keyword evidence="4" id="KW-1185">Reference proteome</keyword>
<accession>A0A8J2YJ58</accession>
<dbReference type="InterPro" id="IPR042100">
    <property type="entry name" value="Bug_dom1"/>
</dbReference>
<organism evidence="3 4">
    <name type="scientific">Agaricicola taiwanensis</name>
    <dbReference type="NCBI Taxonomy" id="591372"/>
    <lineage>
        <taxon>Bacteria</taxon>
        <taxon>Pseudomonadati</taxon>
        <taxon>Pseudomonadota</taxon>
        <taxon>Alphaproteobacteria</taxon>
        <taxon>Rhodobacterales</taxon>
        <taxon>Paracoccaceae</taxon>
        <taxon>Agaricicola</taxon>
    </lineage>
</organism>
<dbReference type="Gene3D" id="3.40.190.150">
    <property type="entry name" value="Bordetella uptake gene, domain 1"/>
    <property type="match status" value="1"/>
</dbReference>
<dbReference type="Gene3D" id="3.40.190.10">
    <property type="entry name" value="Periplasmic binding protein-like II"/>
    <property type="match status" value="1"/>
</dbReference>
<dbReference type="Proteomes" id="UP000602745">
    <property type="component" value="Unassembled WGS sequence"/>
</dbReference>
<dbReference type="RefSeq" id="WP_188409973.1">
    <property type="nucleotide sequence ID" value="NZ_BMCP01000002.1"/>
</dbReference>
<dbReference type="PANTHER" id="PTHR42928">
    <property type="entry name" value="TRICARBOXYLATE-BINDING PROTEIN"/>
    <property type="match status" value="1"/>
</dbReference>
<evidence type="ECO:0008006" key="5">
    <source>
        <dbReference type="Google" id="ProtNLM"/>
    </source>
</evidence>
<gene>
    <name evidence="3" type="ORF">GCM10007276_24250</name>
</gene>
<comment type="caution">
    <text evidence="3">The sequence shown here is derived from an EMBL/GenBank/DDBJ whole genome shotgun (WGS) entry which is preliminary data.</text>
</comment>
<dbReference type="PIRSF" id="PIRSF017082">
    <property type="entry name" value="YflP"/>
    <property type="match status" value="1"/>
</dbReference>
<feature type="chain" id="PRO_5035214391" description="Tripartite tricarboxylate transporter substrate binding protein" evidence="2">
    <location>
        <begin position="24"/>
        <end position="316"/>
    </location>
</feature>
<evidence type="ECO:0000313" key="3">
    <source>
        <dbReference type="EMBL" id="GGE46198.1"/>
    </source>
</evidence>
<comment type="similarity">
    <text evidence="1">Belongs to the UPF0065 (bug) family.</text>
</comment>
<reference evidence="3" key="1">
    <citation type="journal article" date="2014" name="Int. J. Syst. Evol. Microbiol.">
        <title>Complete genome sequence of Corynebacterium casei LMG S-19264T (=DSM 44701T), isolated from a smear-ripened cheese.</title>
        <authorList>
            <consortium name="US DOE Joint Genome Institute (JGI-PGF)"/>
            <person name="Walter F."/>
            <person name="Albersmeier A."/>
            <person name="Kalinowski J."/>
            <person name="Ruckert C."/>
        </authorList>
    </citation>
    <scope>NUCLEOTIDE SEQUENCE</scope>
    <source>
        <strain evidence="3">CCM 7684</strain>
    </source>
</reference>
<dbReference type="CDD" id="cd07012">
    <property type="entry name" value="PBP2_Bug_TTT"/>
    <property type="match status" value="1"/>
</dbReference>
<feature type="signal peptide" evidence="2">
    <location>
        <begin position="1"/>
        <end position="23"/>
    </location>
</feature>
<dbReference type="SUPFAM" id="SSF53850">
    <property type="entry name" value="Periplasmic binding protein-like II"/>
    <property type="match status" value="1"/>
</dbReference>
<sequence>MNLVKVIASAVGLSILSATPVLSYPDRPVKMIVAYTAGGATDLAARTMATFMEKQLGQPVVVINRPGAGGELGFTEVQSAAADGYTIGFVNMPPFLTMPIERKTKYSPDDFTYIANLVDDPVALAVNIESEFKSIEDIVKHAKENPGKLSYGTTGVGSDDHLAALAFEREAGIKLKHIAFSGGADVRQALIGGHIDLGVYNLGVMSREAADNLVRPLGMMGDSRWDGAPDVPTFKEAGYDVVQGAARGIAGPGGMPKEVTAKLAQAIQKTVDDPEFIDLAKKAPLPLRFLQIDDYNAYIRQEDEKYKKLWASQPWN</sequence>
<reference evidence="3" key="2">
    <citation type="submission" date="2020-09" db="EMBL/GenBank/DDBJ databases">
        <authorList>
            <person name="Sun Q."/>
            <person name="Sedlacek I."/>
        </authorList>
    </citation>
    <scope>NUCLEOTIDE SEQUENCE</scope>
    <source>
        <strain evidence="3">CCM 7684</strain>
    </source>
</reference>
<dbReference type="EMBL" id="BMCP01000002">
    <property type="protein sequence ID" value="GGE46198.1"/>
    <property type="molecule type" value="Genomic_DNA"/>
</dbReference>
<protein>
    <recommendedName>
        <fullName evidence="5">Tripartite tricarboxylate transporter substrate binding protein</fullName>
    </recommendedName>
</protein>
<dbReference type="AlphaFoldDB" id="A0A8J2YJ58"/>
<dbReference type="InterPro" id="IPR005064">
    <property type="entry name" value="BUG"/>
</dbReference>
<dbReference type="PANTHER" id="PTHR42928:SF5">
    <property type="entry name" value="BLR1237 PROTEIN"/>
    <property type="match status" value="1"/>
</dbReference>
<evidence type="ECO:0000256" key="1">
    <source>
        <dbReference type="ARBA" id="ARBA00006987"/>
    </source>
</evidence>
<keyword evidence="2" id="KW-0732">Signal</keyword>
<proteinExistence type="inferred from homology"/>